<organism evidence="3 4">
    <name type="scientific">Haloferula helveola</name>
    <dbReference type="NCBI Taxonomy" id="490095"/>
    <lineage>
        <taxon>Bacteria</taxon>
        <taxon>Pseudomonadati</taxon>
        <taxon>Verrucomicrobiota</taxon>
        <taxon>Verrucomicrobiia</taxon>
        <taxon>Verrucomicrobiales</taxon>
        <taxon>Verrucomicrobiaceae</taxon>
        <taxon>Haloferula</taxon>
    </lineage>
</organism>
<sequence>MKAAFLLALALGLAPVLTEAVPVIRIMPMGDSITNGSSFDSPDGTGGYRGPLYDLLTTAGYDIDYVGSLTVNSELLVEKEHEGHGGWRIDQLDANAPTWFSTISPDIILLHIGTNDFGQNFDTPNAINRLDDLITKMAGLRPDAHIIVTNLMERGEPQNTDIQSQFNPFVQDVVNDQIAAGNLVSFLDMRSEVPLSDMPDNLHPDQNGYDKMAAAWFDAVDAYLNPGDGVAPELVRVHATPSPGEVVVNFNKQLDPTTAENAANYSLDGGISVISAVLASNERDVILTTDPLAPSTTYTLTVSNVEDVAPVPNTIAPASTAEFVSQIAPGYDNNVEESECYTLVYSLDLPNAANYKIAPVPYSVDTHVSIGTYDRVAYYMELQTPGGELQYAWASMDAFDTDAAHIGVPTLATGVTFQQSVSNLNVVSNVPGVDVGEGLTGNLEFWPTNYQAPNGAGVPGASDAVYDFGDNISPGDFGSMQIHNTSAAETVISFSRWGGAAGNACVGIGNQPSGNPDWTFADNAADYTIKKLQVLVRTTGDLTSPTLVSAEAGFDGESIIVTFSEPIRYDTLLPENFSVDEGVSVLSVSVGDDRRTVILNTTPLPAAALTLTADNLRDTSQNANVIAPGSSIAVTAAALPAEVVASVGAAADGYELVYSLDIPVTGNFNALGSAAYRIDNSDKPGSFSRVAYYMELQSGATTNYVWVSMDPFTQEKDKLGVPTVSTGARFQQLVSNLDIISNKAGLTTGLGLATGNIEFWPNSYNQGNTAGIPGASGATYDFGDNFTTSPGYGSMQVHNHGAGQTVFALNRFGVDGNPLCVGIGNDPSPTNGGVDWTFADNAGTEYTKRTLHVMVLPAALPPEITDSVGAAADGYELVYSLDIPATGNLNSANRYAIDRSAEPGTFSRVAYFLELDDGVTTEYIWTAMDAFTQDKGRIGVPTDASGAIFQQYVDNLDVLSNQPGIVTGTGLGTGNIEFWPGSYNQGNSLGVPGANGGTFDFGDNRTTAVGYGCMQVHNYGAAQTLWALNRFGVDGNPLCLGIGNDPNPGNGTDWTFEDNAGSYIKRTLHVLVLPSDLPAEVTTNVPESAGYELVYTLDIPELGNLAVPGAGFTDYTLNNSFGSAAFSRVAYYMELQKTGDPEPTFVWVSMDPFTQNRGQIGVPTVASGALWQQYVTNMTVISNSPNVTEGSGLQGNLEFWPGNYNANNDVGIPGASSALFDFGDGGAGTGYGHGSMQIHNPGAGETVFALNKWGNNGNTTNELAVGIGTNPALTNNDPDWTFTYNAGDYDLVRRLHVLVLPADGAPEIENAIGSTTLDRFIVSFDRELTDDSADPAHFFIDGGPAITGATLLPGNREIAVTTAAQVAGALYTVEVTGVRDRTGGAEIVPGSTVDFTAYDAPAILANVPDPGMELIYHLDVPVTKPRWNFNAVTYGVDEAKYGEILFDRVAYLFELDGDWVYASFDPHTTAIAETGVPSSQVTSTPFQQIVTNMNVASNVPGIITGNGIATGNIEFWGGNYDEVNALGIPGASGADYDFGDTMTPGGHGSMQVHNHGASQTLFAYNNWGANSGGASEMGIGNNTGDPSRLDWTLTENGASYATRNLYVLVHPGGTATGPAPTILVHPCDRSVAAGEDVTFSVIVEGDGPFNYQWYHNGSPVGTNAAWLELTSVDGGDPGSYSVVVTGANLGSTTSETAVLEVSGANQPPTFSGYTFAVQQGTSAVIPIASILANASDLDGGTPDLISAADPSVENGDVVLGVSDLTYTPPPGFYGSDSFAVTIEDGQGGSVVGAVSVSVTYQPIDPDGSDLISFLPGGMPGAGQVEAVFHLTPGVEYGFQRSLNLVDWFILSTAVAGDDGIVVFTDPAPPAPAAFYQAITPVPSP</sequence>
<dbReference type="PANTHER" id="PTHR30383">
    <property type="entry name" value="THIOESTERASE 1/PROTEASE 1/LYSOPHOSPHOLIPASE L1"/>
    <property type="match status" value="1"/>
</dbReference>
<dbReference type="InterPro" id="IPR032812">
    <property type="entry name" value="SbsA_Ig"/>
</dbReference>
<dbReference type="Pfam" id="PF13472">
    <property type="entry name" value="Lipase_GDSL_2"/>
    <property type="match status" value="1"/>
</dbReference>
<dbReference type="SUPFAM" id="SSF48726">
    <property type="entry name" value="Immunoglobulin"/>
    <property type="match status" value="1"/>
</dbReference>
<reference evidence="3 4" key="1">
    <citation type="submission" date="2021-06" db="EMBL/GenBank/DDBJ databases">
        <title>Complete genome of Haloferula helveola possessing various polysaccharide degrading enzymes.</title>
        <authorList>
            <person name="Takami H."/>
            <person name="Huang C."/>
            <person name="Hamasaki K."/>
        </authorList>
    </citation>
    <scope>NUCLEOTIDE SEQUENCE [LARGE SCALE GENOMIC DNA]</scope>
    <source>
        <strain evidence="3 4">CN-1</strain>
    </source>
</reference>
<dbReference type="InterPro" id="IPR014755">
    <property type="entry name" value="Cu-Rt/internalin_Ig-like"/>
</dbReference>
<dbReference type="Gene3D" id="2.60.40.1220">
    <property type="match status" value="3"/>
</dbReference>
<dbReference type="EMBL" id="AP024702">
    <property type="protein sequence ID" value="BCX46708.1"/>
    <property type="molecule type" value="Genomic_DNA"/>
</dbReference>
<dbReference type="Pfam" id="PF17963">
    <property type="entry name" value="Big_9"/>
    <property type="match status" value="1"/>
</dbReference>
<dbReference type="RefSeq" id="WP_338688556.1">
    <property type="nucleotide sequence ID" value="NZ_AP024702.1"/>
</dbReference>
<dbReference type="Gene3D" id="3.40.50.1110">
    <property type="entry name" value="SGNH hydrolase"/>
    <property type="match status" value="1"/>
</dbReference>
<keyword evidence="4" id="KW-1185">Reference proteome</keyword>
<dbReference type="InterPro" id="IPR036179">
    <property type="entry name" value="Ig-like_dom_sf"/>
</dbReference>
<dbReference type="SUPFAM" id="SSF52266">
    <property type="entry name" value="SGNH hydrolase"/>
    <property type="match status" value="1"/>
</dbReference>
<dbReference type="InterPro" id="IPR007110">
    <property type="entry name" value="Ig-like_dom"/>
</dbReference>
<dbReference type="InterPro" id="IPR013830">
    <property type="entry name" value="SGNH_hydro"/>
</dbReference>
<evidence type="ECO:0000313" key="4">
    <source>
        <dbReference type="Proteomes" id="UP001374893"/>
    </source>
</evidence>
<proteinExistence type="predicted"/>
<gene>
    <name evidence="3" type="ORF">HAHE_06160</name>
</gene>
<keyword evidence="1" id="KW-0732">Signal</keyword>
<dbReference type="PROSITE" id="PS50835">
    <property type="entry name" value="IG_LIKE"/>
    <property type="match status" value="1"/>
</dbReference>
<dbReference type="InterPro" id="IPR051532">
    <property type="entry name" value="Ester_Hydrolysis_Enzymes"/>
</dbReference>
<dbReference type="PANTHER" id="PTHR30383:SF5">
    <property type="entry name" value="SGNH HYDROLASE-TYPE ESTERASE DOMAIN-CONTAINING PROTEIN"/>
    <property type="match status" value="1"/>
</dbReference>
<accession>A0ABM7RAV8</accession>
<dbReference type="Gene3D" id="2.60.40.10">
    <property type="entry name" value="Immunoglobulins"/>
    <property type="match status" value="1"/>
</dbReference>
<evidence type="ECO:0000256" key="1">
    <source>
        <dbReference type="ARBA" id="ARBA00022729"/>
    </source>
</evidence>
<dbReference type="InterPro" id="IPR003599">
    <property type="entry name" value="Ig_sub"/>
</dbReference>
<dbReference type="CDD" id="cd01833">
    <property type="entry name" value="XynB_like"/>
    <property type="match status" value="1"/>
</dbReference>
<dbReference type="Gene3D" id="2.60.40.2810">
    <property type="match status" value="1"/>
</dbReference>
<name>A0ABM7RAV8_9BACT</name>
<dbReference type="SMART" id="SM00409">
    <property type="entry name" value="IG"/>
    <property type="match status" value="1"/>
</dbReference>
<dbReference type="Proteomes" id="UP001374893">
    <property type="component" value="Chromosome"/>
</dbReference>
<evidence type="ECO:0000313" key="3">
    <source>
        <dbReference type="EMBL" id="BCX46708.1"/>
    </source>
</evidence>
<feature type="domain" description="Ig-like" evidence="2">
    <location>
        <begin position="1620"/>
        <end position="1702"/>
    </location>
</feature>
<dbReference type="Pfam" id="PF13205">
    <property type="entry name" value="Big_5"/>
    <property type="match status" value="1"/>
</dbReference>
<dbReference type="InterPro" id="IPR036514">
    <property type="entry name" value="SGNH_hydro_sf"/>
</dbReference>
<protein>
    <submittedName>
        <fullName evidence="3">Immunoglobulin I-set domain-containing protein</fullName>
    </submittedName>
</protein>
<dbReference type="InterPro" id="IPR013783">
    <property type="entry name" value="Ig-like_fold"/>
</dbReference>
<evidence type="ECO:0000259" key="2">
    <source>
        <dbReference type="PROSITE" id="PS50835"/>
    </source>
</evidence>